<reference evidence="2 3" key="1">
    <citation type="journal article" date="2021" name="Int. J. Syst. Evol. Microbiol.">
        <title>Amazonocrinis nigriterrae gen. nov., sp. nov., Atlanticothrix silvestris gen. nov., sp. nov. and Dendronalium phyllosphericum gen. nov., sp. nov., nostocacean cyanobacteria from Brazilian environments.</title>
        <authorList>
            <person name="Alvarenga D.O."/>
            <person name="Andreote A.P.D."/>
            <person name="Branco L.H.Z."/>
            <person name="Delbaje E."/>
            <person name="Cruz R.B."/>
            <person name="Varani A.M."/>
            <person name="Fiore M.F."/>
        </authorList>
    </citation>
    <scope>NUCLEOTIDE SEQUENCE [LARGE SCALE GENOMIC DNA]</scope>
    <source>
        <strain evidence="2 3">CENA67</strain>
    </source>
</reference>
<dbReference type="AlphaFoldDB" id="A0A8J7HUM0"/>
<gene>
    <name evidence="2" type="ORF">I8748_20295</name>
</gene>
<feature type="chain" id="PRO_5035273440" evidence="1">
    <location>
        <begin position="25"/>
        <end position="149"/>
    </location>
</feature>
<organism evidence="2 3">
    <name type="scientific">Amazonocrinis nigriterrae CENA67</name>
    <dbReference type="NCBI Taxonomy" id="2794033"/>
    <lineage>
        <taxon>Bacteria</taxon>
        <taxon>Bacillati</taxon>
        <taxon>Cyanobacteriota</taxon>
        <taxon>Cyanophyceae</taxon>
        <taxon>Nostocales</taxon>
        <taxon>Nostocaceae</taxon>
        <taxon>Amazonocrinis</taxon>
        <taxon>Amazonocrinis nigriterrae</taxon>
    </lineage>
</organism>
<dbReference type="InterPro" id="IPR018673">
    <property type="entry name" value="DUF2141"/>
</dbReference>
<dbReference type="RefSeq" id="WP_198126335.1">
    <property type="nucleotide sequence ID" value="NZ_JAECZC010000044.1"/>
</dbReference>
<keyword evidence="1" id="KW-0732">Signal</keyword>
<evidence type="ECO:0000313" key="3">
    <source>
        <dbReference type="Proteomes" id="UP000632766"/>
    </source>
</evidence>
<accession>A0A8J7HUM0</accession>
<dbReference type="Pfam" id="PF09912">
    <property type="entry name" value="DUF2141"/>
    <property type="match status" value="1"/>
</dbReference>
<feature type="signal peptide" evidence="1">
    <location>
        <begin position="1"/>
        <end position="24"/>
    </location>
</feature>
<protein>
    <submittedName>
        <fullName evidence="2">DUF2141 domain-containing protein</fullName>
    </submittedName>
</protein>
<proteinExistence type="predicted"/>
<name>A0A8J7HUM0_9NOST</name>
<evidence type="ECO:0000313" key="2">
    <source>
        <dbReference type="EMBL" id="MBH8564495.1"/>
    </source>
</evidence>
<dbReference type="EMBL" id="JAECZC010000044">
    <property type="protein sequence ID" value="MBH8564495.1"/>
    <property type="molecule type" value="Genomic_DNA"/>
</dbReference>
<dbReference type="Proteomes" id="UP000632766">
    <property type="component" value="Unassembled WGS sequence"/>
</dbReference>
<sequence>MIKVLRVSLLLTVMGLAWPFSAKASSNSNLSVEIDGFRNQKGQVCISLFASSQGFPNNRDRVIQRQCNKISESSVKVSFGNLKAGNYAVAVFHDENNDLKLNRNDLGMPTEGFGFSRNPEVTTSAPKFNDAAFLIAGPNTNIQIKLKYF</sequence>
<comment type="caution">
    <text evidence="2">The sequence shown here is derived from an EMBL/GenBank/DDBJ whole genome shotgun (WGS) entry which is preliminary data.</text>
</comment>
<evidence type="ECO:0000256" key="1">
    <source>
        <dbReference type="SAM" id="SignalP"/>
    </source>
</evidence>
<keyword evidence="3" id="KW-1185">Reference proteome</keyword>